<organism evidence="1 2">
    <name type="scientific">Larinioides sclopetarius</name>
    <dbReference type="NCBI Taxonomy" id="280406"/>
    <lineage>
        <taxon>Eukaryota</taxon>
        <taxon>Metazoa</taxon>
        <taxon>Ecdysozoa</taxon>
        <taxon>Arthropoda</taxon>
        <taxon>Chelicerata</taxon>
        <taxon>Arachnida</taxon>
        <taxon>Araneae</taxon>
        <taxon>Araneomorphae</taxon>
        <taxon>Entelegynae</taxon>
        <taxon>Araneoidea</taxon>
        <taxon>Araneidae</taxon>
        <taxon>Larinioides</taxon>
    </lineage>
</organism>
<sequence>MALFIICSVVVQLILAKRFLRICHKFSMRFRSGELPG</sequence>
<dbReference type="Proteomes" id="UP001497382">
    <property type="component" value="Unassembled WGS sequence"/>
</dbReference>
<evidence type="ECO:0000313" key="2">
    <source>
        <dbReference type="Proteomes" id="UP001497382"/>
    </source>
</evidence>
<reference evidence="1 2" key="1">
    <citation type="submission" date="2024-04" db="EMBL/GenBank/DDBJ databases">
        <authorList>
            <person name="Rising A."/>
            <person name="Reimegard J."/>
            <person name="Sonavane S."/>
            <person name="Akerstrom W."/>
            <person name="Nylinder S."/>
            <person name="Hedman E."/>
            <person name="Kallberg Y."/>
        </authorList>
    </citation>
    <scope>NUCLEOTIDE SEQUENCE [LARGE SCALE GENOMIC DNA]</scope>
</reference>
<evidence type="ECO:0000313" key="1">
    <source>
        <dbReference type="EMBL" id="CAL1279698.1"/>
    </source>
</evidence>
<name>A0AAV2A6W0_9ARAC</name>
<protein>
    <submittedName>
        <fullName evidence="1">Uncharacterized protein</fullName>
    </submittedName>
</protein>
<proteinExistence type="predicted"/>
<comment type="caution">
    <text evidence="1">The sequence shown here is derived from an EMBL/GenBank/DDBJ whole genome shotgun (WGS) entry which is preliminary data.</text>
</comment>
<keyword evidence="2" id="KW-1185">Reference proteome</keyword>
<dbReference type="EMBL" id="CAXIEN010000124">
    <property type="protein sequence ID" value="CAL1279698.1"/>
    <property type="molecule type" value="Genomic_DNA"/>
</dbReference>
<accession>A0AAV2A6W0</accession>
<gene>
    <name evidence="1" type="ORF">LARSCL_LOCUS10540</name>
</gene>
<dbReference type="AlphaFoldDB" id="A0AAV2A6W0"/>